<dbReference type="PANTHER" id="PTHR43215:SF14">
    <property type="entry name" value="RADIAL SPOKE HEAD 1 HOMOLOG"/>
    <property type="match status" value="1"/>
</dbReference>
<evidence type="ECO:0008006" key="6">
    <source>
        <dbReference type="Google" id="ProtNLM"/>
    </source>
</evidence>
<dbReference type="SUPFAM" id="SSF82185">
    <property type="entry name" value="Histone H3 K4-specific methyltransferase SET7/9 N-terminal domain"/>
    <property type="match status" value="1"/>
</dbReference>
<dbReference type="RefSeq" id="WP_282009948.1">
    <property type="nucleotide sequence ID" value="NZ_OX336137.1"/>
</dbReference>
<dbReference type="SMART" id="SM00698">
    <property type="entry name" value="MORN"/>
    <property type="match status" value="2"/>
</dbReference>
<keyword evidence="1" id="KW-0677">Repeat</keyword>
<feature type="chain" id="PRO_5046098258" description="MORN repeat-containing protein" evidence="3">
    <location>
        <begin position="24"/>
        <end position="117"/>
    </location>
</feature>
<evidence type="ECO:0000313" key="4">
    <source>
        <dbReference type="EMBL" id="CAI2716969.1"/>
    </source>
</evidence>
<dbReference type="PANTHER" id="PTHR43215">
    <property type="entry name" value="RADIAL SPOKE HEAD 1 HOMOLOG"/>
    <property type="match status" value="1"/>
</dbReference>
<dbReference type="Gene3D" id="2.20.110.10">
    <property type="entry name" value="Histone H3 K4-specific methyltransferase SET7/9 N-terminal domain"/>
    <property type="match status" value="1"/>
</dbReference>
<feature type="region of interest" description="Disordered" evidence="2">
    <location>
        <begin position="76"/>
        <end position="103"/>
    </location>
</feature>
<dbReference type="Pfam" id="PF02493">
    <property type="entry name" value="MORN"/>
    <property type="match status" value="2"/>
</dbReference>
<gene>
    <name evidence="4" type="ORF">NSPWAT_0110</name>
</gene>
<evidence type="ECO:0000256" key="3">
    <source>
        <dbReference type="SAM" id="SignalP"/>
    </source>
</evidence>
<evidence type="ECO:0000256" key="2">
    <source>
        <dbReference type="SAM" id="MobiDB-lite"/>
    </source>
</evidence>
<dbReference type="EMBL" id="OX336137">
    <property type="protein sequence ID" value="CAI2716969.1"/>
    <property type="molecule type" value="Genomic_DNA"/>
</dbReference>
<dbReference type="PROSITE" id="PS51257">
    <property type="entry name" value="PROKAR_LIPOPROTEIN"/>
    <property type="match status" value="1"/>
</dbReference>
<keyword evidence="3" id="KW-0732">Signal</keyword>
<feature type="compositionally biased region" description="Polar residues" evidence="2">
    <location>
        <begin position="85"/>
        <end position="98"/>
    </location>
</feature>
<evidence type="ECO:0000313" key="5">
    <source>
        <dbReference type="Proteomes" id="UP001157733"/>
    </source>
</evidence>
<name>A0ABN8VVW4_9BACT</name>
<protein>
    <recommendedName>
        <fullName evidence="6">MORN repeat-containing protein</fullName>
    </recommendedName>
</protein>
<reference evidence="4 5" key="1">
    <citation type="submission" date="2022-09" db="EMBL/GenBank/DDBJ databases">
        <authorList>
            <person name="Kop L."/>
        </authorList>
    </citation>
    <scope>NUCLEOTIDE SEQUENCE [LARGE SCALE GENOMIC DNA]</scope>
    <source>
        <strain evidence="4 5">347</strain>
    </source>
</reference>
<evidence type="ECO:0000256" key="1">
    <source>
        <dbReference type="ARBA" id="ARBA00022737"/>
    </source>
</evidence>
<dbReference type="InterPro" id="IPR003409">
    <property type="entry name" value="MORN"/>
</dbReference>
<proteinExistence type="predicted"/>
<dbReference type="Proteomes" id="UP001157733">
    <property type="component" value="Chromosome"/>
</dbReference>
<accession>A0ABN8VVW4</accession>
<sequence>MTRNRISFFLAGLLALLAASACATSYPKCLGDCETGRGTLIRKSGDHYVGEFQNGLYHGYGTLNEAGGGHYTGEWQDGLRHGRGTQMQPGGAQQTGLWENNRLVEPSPFRVESAAGP</sequence>
<feature type="signal peptide" evidence="3">
    <location>
        <begin position="1"/>
        <end position="23"/>
    </location>
</feature>
<keyword evidence="5" id="KW-1185">Reference proteome</keyword>
<organism evidence="4 5">
    <name type="scientific">Nitrospina watsonii</name>
    <dbReference type="NCBI Taxonomy" id="1323948"/>
    <lineage>
        <taxon>Bacteria</taxon>
        <taxon>Pseudomonadati</taxon>
        <taxon>Nitrospinota/Tectimicrobiota group</taxon>
        <taxon>Nitrospinota</taxon>
        <taxon>Nitrospinia</taxon>
        <taxon>Nitrospinales</taxon>
        <taxon>Nitrospinaceae</taxon>
        <taxon>Nitrospina</taxon>
    </lineage>
</organism>